<protein>
    <submittedName>
        <fullName evidence="1">Uncharacterized protein</fullName>
    </submittedName>
</protein>
<sequence length="128" mass="13791">ILGLNSFEADTKRKRRHANNVNITLEEEYALLEVERAFTSLLTTLDPHSCLPLALCAAATVAHGAPNNLTEAERAVLQTIGYTGSVSPVQLSELSTPNGHIRYALMAGSVLHNPEDCTKVVPECPLTP</sequence>
<organism evidence="1 2">
    <name type="scientific">Meganyctiphanes norvegica</name>
    <name type="common">Northern krill</name>
    <name type="synonym">Thysanopoda norvegica</name>
    <dbReference type="NCBI Taxonomy" id="48144"/>
    <lineage>
        <taxon>Eukaryota</taxon>
        <taxon>Metazoa</taxon>
        <taxon>Ecdysozoa</taxon>
        <taxon>Arthropoda</taxon>
        <taxon>Crustacea</taxon>
        <taxon>Multicrustacea</taxon>
        <taxon>Malacostraca</taxon>
        <taxon>Eumalacostraca</taxon>
        <taxon>Eucarida</taxon>
        <taxon>Euphausiacea</taxon>
        <taxon>Euphausiidae</taxon>
        <taxon>Meganyctiphanes</taxon>
    </lineage>
</organism>
<evidence type="ECO:0000313" key="2">
    <source>
        <dbReference type="Proteomes" id="UP001497623"/>
    </source>
</evidence>
<reference evidence="1 2" key="1">
    <citation type="submission" date="2024-05" db="EMBL/GenBank/DDBJ databases">
        <authorList>
            <person name="Wallberg A."/>
        </authorList>
    </citation>
    <scope>NUCLEOTIDE SEQUENCE [LARGE SCALE GENOMIC DNA]</scope>
</reference>
<dbReference type="AlphaFoldDB" id="A0AAV2QWZ8"/>
<dbReference type="Proteomes" id="UP001497623">
    <property type="component" value="Unassembled WGS sequence"/>
</dbReference>
<gene>
    <name evidence="1" type="ORF">MNOR_LOCUS18007</name>
</gene>
<comment type="caution">
    <text evidence="1">The sequence shown here is derived from an EMBL/GenBank/DDBJ whole genome shotgun (WGS) entry which is preliminary data.</text>
</comment>
<feature type="non-terminal residue" evidence="1">
    <location>
        <position position="1"/>
    </location>
</feature>
<proteinExistence type="predicted"/>
<keyword evidence="2" id="KW-1185">Reference proteome</keyword>
<feature type="non-terminal residue" evidence="1">
    <location>
        <position position="128"/>
    </location>
</feature>
<dbReference type="EMBL" id="CAXKWB010012670">
    <property type="protein sequence ID" value="CAL4105094.1"/>
    <property type="molecule type" value="Genomic_DNA"/>
</dbReference>
<accession>A0AAV2QWZ8</accession>
<name>A0AAV2QWZ8_MEGNR</name>
<evidence type="ECO:0000313" key="1">
    <source>
        <dbReference type="EMBL" id="CAL4105094.1"/>
    </source>
</evidence>